<dbReference type="SUPFAM" id="SSF82171">
    <property type="entry name" value="DPP6 N-terminal domain-like"/>
    <property type="match status" value="1"/>
</dbReference>
<accession>A0A318Q7J5</accession>
<dbReference type="GO" id="GO:0008236">
    <property type="term" value="F:serine-type peptidase activity"/>
    <property type="evidence" value="ECO:0007669"/>
    <property type="project" value="InterPro"/>
</dbReference>
<feature type="domain" description="Peptidase S9 prolyl oligopeptidase catalytic" evidence="2">
    <location>
        <begin position="532"/>
        <end position="730"/>
    </location>
</feature>
<comment type="caution">
    <text evidence="4">The sequence shown here is derived from an EMBL/GenBank/DDBJ whole genome shotgun (WGS) entry which is preliminary data.</text>
</comment>
<dbReference type="Gene3D" id="2.140.10.30">
    <property type="entry name" value="Dipeptidylpeptidase IV, N-terminal domain"/>
    <property type="match status" value="1"/>
</dbReference>
<dbReference type="SUPFAM" id="SSF53474">
    <property type="entry name" value="alpha/beta-Hydrolases"/>
    <property type="match status" value="1"/>
</dbReference>
<evidence type="ECO:0000259" key="2">
    <source>
        <dbReference type="Pfam" id="PF00326"/>
    </source>
</evidence>
<feature type="signal peptide" evidence="1">
    <location>
        <begin position="1"/>
        <end position="24"/>
    </location>
</feature>
<feature type="chain" id="PRO_5016379048" evidence="1">
    <location>
        <begin position="25"/>
        <end position="739"/>
    </location>
</feature>
<dbReference type="GO" id="GO:0008239">
    <property type="term" value="F:dipeptidyl-peptidase activity"/>
    <property type="evidence" value="ECO:0007669"/>
    <property type="project" value="TreeGrafter"/>
</dbReference>
<dbReference type="Proteomes" id="UP000247609">
    <property type="component" value="Unassembled WGS sequence"/>
</dbReference>
<sequence>MRQSARNLLMGSLLLAAWHGGARAADTSLDCFAQSAATQGYSLGLPRNATLTPDGRGALFLRSGPRDTALQLWLYDIASGQETALTHVASKDEHLSVEEKARRERARLTMTGVTAFEVADNGRSAIASQAGRLLKVNLTDHGVSALPGDQWGAPRLSPDGRYIAAVKDNDVHVIALDSGRSHRVTRGGKADLTHGVAEFAAAEELDRHDGMWWSPDSRSLVYEEADLSGVEEHYIADPENPATPPVAFRYPKAGTPNAKVRLGIIKRHGGHTRWIRWDNNAYPYVVRVVWSKETGRLSLVVMNRAQSEERVLDVNPRTGRTTELLAEHDPAWVNIAPTARTTGLSLPHWLKDGQHFLWASERSGKWQLEMRHANGTLDHVLTPADLPFASLDDVDEAHHAITFTATPDRMGTAVYRQDLDTGAITPLATDAGLHQVHFTSDQHDAFIDRFNAADGSVHVTLRDHDGRVTATLPDVAQALPAFNMQFLTVGAQGYDAMVVRPVNFRRGQRLPVILSVYAGPGYKEVLRAPRMHAEKQCLANQGFIVVSLDGRGTPGRDRDWERAIRNDLIDAPLEDQVAGVKALGQKFPEMDMNRVGVYGWSFGGYFTAMAVMRHPELFRAGVAGAPPVDFSDYDTAYTERYLGLPDQDVAGYRTSNVLTYAKNLSRPLMLIHGVTDDNVYFINTLKLTRALITAGRPYDLMLLPGTHMLSDPTLRANVSIARMRYLKDHLPPVRSGKSG</sequence>
<dbReference type="PANTHER" id="PTHR11731:SF193">
    <property type="entry name" value="DIPEPTIDYL PEPTIDASE 9"/>
    <property type="match status" value="1"/>
</dbReference>
<proteinExistence type="predicted"/>
<evidence type="ECO:0000313" key="4">
    <source>
        <dbReference type="EMBL" id="PYD75517.1"/>
    </source>
</evidence>
<dbReference type="Gene3D" id="3.40.50.1820">
    <property type="entry name" value="alpha/beta hydrolase"/>
    <property type="match status" value="1"/>
</dbReference>
<dbReference type="EMBL" id="NOXG01000008">
    <property type="protein sequence ID" value="PYD75517.1"/>
    <property type="molecule type" value="Genomic_DNA"/>
</dbReference>
<dbReference type="InterPro" id="IPR050278">
    <property type="entry name" value="Serine_Prot_S9B/DPPIV"/>
</dbReference>
<keyword evidence="1" id="KW-0732">Signal</keyword>
<dbReference type="Pfam" id="PF00326">
    <property type="entry name" value="Peptidase_S9"/>
    <property type="match status" value="1"/>
</dbReference>
<dbReference type="PANTHER" id="PTHR11731">
    <property type="entry name" value="PROTEASE FAMILY S9B,C DIPEPTIDYL-PEPTIDASE IV-RELATED"/>
    <property type="match status" value="1"/>
</dbReference>
<evidence type="ECO:0000313" key="5">
    <source>
        <dbReference type="Proteomes" id="UP000247609"/>
    </source>
</evidence>
<protein>
    <submittedName>
        <fullName evidence="4">S9 family peptidase</fullName>
    </submittedName>
</protein>
<dbReference type="RefSeq" id="WP_110530346.1">
    <property type="nucleotide sequence ID" value="NZ_NOXG01000008.1"/>
</dbReference>
<reference evidence="4 5" key="1">
    <citation type="submission" date="2017-07" db="EMBL/GenBank/DDBJ databases">
        <title>A draft genome sequence of Komagataeibacter sp. T5K1.</title>
        <authorList>
            <person name="Skraban J."/>
            <person name="Cleenwerck I."/>
            <person name="Vandamme P."/>
            <person name="Trcek J."/>
        </authorList>
    </citation>
    <scope>NUCLEOTIDE SEQUENCE [LARGE SCALE GENOMIC DNA]</scope>
    <source>
        <strain evidence="4 5">T5K1</strain>
    </source>
</reference>
<dbReference type="Pfam" id="PF00930">
    <property type="entry name" value="DPPIV_N"/>
    <property type="match status" value="1"/>
</dbReference>
<dbReference type="InterPro" id="IPR002469">
    <property type="entry name" value="Peptidase_S9B_N"/>
</dbReference>
<dbReference type="InterPro" id="IPR029058">
    <property type="entry name" value="AB_hydrolase_fold"/>
</dbReference>
<dbReference type="GO" id="GO:0006508">
    <property type="term" value="P:proteolysis"/>
    <property type="evidence" value="ECO:0007669"/>
    <property type="project" value="InterPro"/>
</dbReference>
<name>A0A318Q7J5_9PROT</name>
<evidence type="ECO:0000256" key="1">
    <source>
        <dbReference type="SAM" id="SignalP"/>
    </source>
</evidence>
<gene>
    <name evidence="4" type="ORF">CFR71_08965</name>
</gene>
<organism evidence="4 5">
    <name type="scientific">Novacetimonas pomaceti</name>
    <dbReference type="NCBI Taxonomy" id="2021998"/>
    <lineage>
        <taxon>Bacteria</taxon>
        <taxon>Pseudomonadati</taxon>
        <taxon>Pseudomonadota</taxon>
        <taxon>Alphaproteobacteria</taxon>
        <taxon>Acetobacterales</taxon>
        <taxon>Acetobacteraceae</taxon>
        <taxon>Novacetimonas</taxon>
    </lineage>
</organism>
<feature type="domain" description="Dipeptidylpeptidase IV N-terminal" evidence="3">
    <location>
        <begin position="152"/>
        <end position="451"/>
    </location>
</feature>
<dbReference type="InterPro" id="IPR001375">
    <property type="entry name" value="Peptidase_S9_cat"/>
</dbReference>
<dbReference type="AlphaFoldDB" id="A0A318Q7J5"/>
<evidence type="ECO:0000259" key="3">
    <source>
        <dbReference type="Pfam" id="PF00930"/>
    </source>
</evidence>